<sequence length="76" mass="9005">MTDPKLAPKDALGRFTHIPLMRMLNDGKVQHLSFWKRMRRTTGMKQCGRGKIYKLSFKYAWTQHVLGDSLRVVHRY</sequence>
<organism evidence="1 2">
    <name type="scientific">Octadecabacter antarcticus 307</name>
    <dbReference type="NCBI Taxonomy" id="391626"/>
    <lineage>
        <taxon>Bacteria</taxon>
        <taxon>Pseudomonadati</taxon>
        <taxon>Pseudomonadota</taxon>
        <taxon>Alphaproteobacteria</taxon>
        <taxon>Rhodobacterales</taxon>
        <taxon>Roseobacteraceae</taxon>
        <taxon>Octadecabacter</taxon>
    </lineage>
</organism>
<proteinExistence type="predicted"/>
<dbReference type="Proteomes" id="UP000005307">
    <property type="component" value="Chromosome"/>
</dbReference>
<protein>
    <submittedName>
        <fullName evidence="1">Uncharacterized protein</fullName>
    </submittedName>
</protein>
<reference evidence="1 2" key="1">
    <citation type="journal article" date="2013" name="PLoS ONE">
        <title>Poles Apart: Arctic and Antarctic Octadecabacter strains Share High Genome Plasticity and a New Type of Xanthorhodopsin.</title>
        <authorList>
            <person name="Vollmers J."/>
            <person name="Voget S."/>
            <person name="Dietrich S."/>
            <person name="Gollnow K."/>
            <person name="Smits M."/>
            <person name="Meyer K."/>
            <person name="Brinkhoff T."/>
            <person name="Simon M."/>
            <person name="Daniel R."/>
        </authorList>
    </citation>
    <scope>NUCLEOTIDE SEQUENCE [LARGE SCALE GENOMIC DNA]</scope>
    <source>
        <strain evidence="1 2">307</strain>
    </source>
</reference>
<gene>
    <name evidence="1" type="ORF">OAN307_c03510</name>
</gene>
<dbReference type="STRING" id="391626.OAN307_c03510"/>
<name>M9R0F6_9RHOB</name>
<accession>M9R0F6</accession>
<dbReference type="KEGG" id="oat:OAN307_c03510"/>
<dbReference type="EMBL" id="CP003740">
    <property type="protein sequence ID" value="AGI66104.1"/>
    <property type="molecule type" value="Genomic_DNA"/>
</dbReference>
<dbReference type="AlphaFoldDB" id="M9R0F6"/>
<keyword evidence="2" id="KW-1185">Reference proteome</keyword>
<evidence type="ECO:0000313" key="1">
    <source>
        <dbReference type="EMBL" id="AGI66104.1"/>
    </source>
</evidence>
<evidence type="ECO:0000313" key="2">
    <source>
        <dbReference type="Proteomes" id="UP000005307"/>
    </source>
</evidence>
<dbReference type="HOGENOM" id="CLU_2650896_0_0_5"/>